<evidence type="ECO:0000256" key="2">
    <source>
        <dbReference type="ARBA" id="ARBA00012028"/>
    </source>
</evidence>
<evidence type="ECO:0000313" key="9">
    <source>
        <dbReference type="Proteomes" id="UP000283576"/>
    </source>
</evidence>
<keyword evidence="3" id="KW-0324">Glycolysis</keyword>
<dbReference type="EC" id="5.4.2.11" evidence="2"/>
<feature type="active site" description="Proton donor/acceptor" evidence="5">
    <location>
        <position position="86"/>
    </location>
</feature>
<feature type="site" description="Transition state stabilizer" evidence="7">
    <location>
        <position position="159"/>
    </location>
</feature>
<dbReference type="Pfam" id="PF00300">
    <property type="entry name" value="His_Phos_1"/>
    <property type="match status" value="1"/>
</dbReference>
<dbReference type="InterPro" id="IPR005952">
    <property type="entry name" value="Phosphogly_mut1"/>
</dbReference>
<proteinExistence type="inferred from homology"/>
<dbReference type="GO" id="GO:0006096">
    <property type="term" value="P:glycolytic process"/>
    <property type="evidence" value="ECO:0007669"/>
    <property type="project" value="UniProtKB-KW"/>
</dbReference>
<comment type="similarity">
    <text evidence="1">Belongs to the phosphoglycerate mutase family. BPG-dependent PGAM subfamily.</text>
</comment>
<gene>
    <name evidence="8" type="ORF">BUZ01_05915</name>
</gene>
<evidence type="ECO:0000313" key="8">
    <source>
        <dbReference type="EMBL" id="RIL43151.1"/>
    </source>
</evidence>
<evidence type="ECO:0000256" key="5">
    <source>
        <dbReference type="PIRSR" id="PIRSR613078-1"/>
    </source>
</evidence>
<dbReference type="PIRSF" id="PIRSF000709">
    <property type="entry name" value="6PFK_2-Ptase"/>
    <property type="match status" value="1"/>
</dbReference>
<organism evidence="8 9">
    <name type="scientific">Staphylococcus gallinarum</name>
    <dbReference type="NCBI Taxonomy" id="1293"/>
    <lineage>
        <taxon>Bacteria</taxon>
        <taxon>Bacillati</taxon>
        <taxon>Bacillota</taxon>
        <taxon>Bacilli</taxon>
        <taxon>Bacillales</taxon>
        <taxon>Staphylococcaceae</taxon>
        <taxon>Staphylococcus</taxon>
    </lineage>
</organism>
<evidence type="ECO:0000256" key="4">
    <source>
        <dbReference type="ARBA" id="ARBA00023235"/>
    </source>
</evidence>
<dbReference type="RefSeq" id="WP_119624477.1">
    <property type="nucleotide sequence ID" value="NZ_QXRZ01000003.1"/>
</dbReference>
<dbReference type="EMBL" id="QXRZ01000003">
    <property type="protein sequence ID" value="RIL43151.1"/>
    <property type="molecule type" value="Genomic_DNA"/>
</dbReference>
<reference evidence="8 9" key="1">
    <citation type="journal article" date="2016" name="Front. Microbiol.">
        <title>Comprehensive Phylogenetic Analysis of Bovine Non-aureus Staphylococci Species Based on Whole-Genome Sequencing.</title>
        <authorList>
            <person name="Naushad S."/>
            <person name="Barkema H.W."/>
            <person name="Luby C."/>
            <person name="Condas L.A."/>
            <person name="Nobrega D.B."/>
            <person name="Carson D.A."/>
            <person name="De Buck J."/>
        </authorList>
    </citation>
    <scope>NUCLEOTIDE SEQUENCE [LARGE SCALE GENOMIC DNA]</scope>
    <source>
        <strain evidence="8 9">SNUC 1388</strain>
    </source>
</reference>
<sequence>MKIYLIRHGESQSNYDKKNGNHYFCGQMDVPLTEKGEQSAVDLQTYFADKEIDHVYFSDLTRTKQTAQGIFPNDKVPKTETPLLRERSLGKFEGEMVDELEQSTEFAQYFNDEAYKYFRHSFSQKAPEGESYADVLYRVEQFFKNEVQAQDDNIAIVAHQVVIRCILVFFGYESKESAVDTKVENCVPYVLDIK</sequence>
<protein>
    <recommendedName>
        <fullName evidence="2">phosphoglycerate mutase (2,3-diphosphoglycerate-dependent)</fullName>
        <ecNumber evidence="2">5.4.2.11</ecNumber>
    </recommendedName>
</protein>
<accession>A0A418HPJ6</accession>
<dbReference type="AlphaFoldDB" id="A0A418HPJ6"/>
<dbReference type="SUPFAM" id="SSF53254">
    <property type="entry name" value="Phosphoglycerate mutase-like"/>
    <property type="match status" value="1"/>
</dbReference>
<feature type="active site" description="Tele-phosphohistidine intermediate" evidence="5">
    <location>
        <position position="8"/>
    </location>
</feature>
<dbReference type="CDD" id="cd07067">
    <property type="entry name" value="HP_PGM_like"/>
    <property type="match status" value="1"/>
</dbReference>
<dbReference type="SMART" id="SM00855">
    <property type="entry name" value="PGAM"/>
    <property type="match status" value="1"/>
</dbReference>
<evidence type="ECO:0000256" key="6">
    <source>
        <dbReference type="PIRSR" id="PIRSR613078-2"/>
    </source>
</evidence>
<dbReference type="Proteomes" id="UP000283576">
    <property type="component" value="Unassembled WGS sequence"/>
</dbReference>
<comment type="caution">
    <text evidence="8">The sequence shown here is derived from an EMBL/GenBank/DDBJ whole genome shotgun (WGS) entry which is preliminary data.</text>
</comment>
<dbReference type="PANTHER" id="PTHR11931">
    <property type="entry name" value="PHOSPHOGLYCERATE MUTASE"/>
    <property type="match status" value="1"/>
</dbReference>
<dbReference type="InterPro" id="IPR013078">
    <property type="entry name" value="His_Pase_superF_clade-1"/>
</dbReference>
<name>A0A418HPJ6_STAGA</name>
<dbReference type="GO" id="GO:0004619">
    <property type="term" value="F:phosphoglycerate mutase activity"/>
    <property type="evidence" value="ECO:0007669"/>
    <property type="project" value="UniProtKB-EC"/>
</dbReference>
<dbReference type="InterPro" id="IPR001345">
    <property type="entry name" value="PG/BPGM_mutase_AS"/>
</dbReference>
<dbReference type="PROSITE" id="PS00175">
    <property type="entry name" value="PG_MUTASE"/>
    <property type="match status" value="1"/>
</dbReference>
<evidence type="ECO:0000256" key="7">
    <source>
        <dbReference type="PIRSR" id="PIRSR613078-3"/>
    </source>
</evidence>
<dbReference type="Gene3D" id="3.40.50.1240">
    <property type="entry name" value="Phosphoglycerate mutase-like"/>
    <property type="match status" value="1"/>
</dbReference>
<evidence type="ECO:0000256" key="1">
    <source>
        <dbReference type="ARBA" id="ARBA00006717"/>
    </source>
</evidence>
<keyword evidence="4" id="KW-0413">Isomerase</keyword>
<evidence type="ECO:0000256" key="3">
    <source>
        <dbReference type="ARBA" id="ARBA00023152"/>
    </source>
</evidence>
<feature type="binding site" evidence="6">
    <location>
        <position position="62"/>
    </location>
    <ligand>
        <name>substrate</name>
    </ligand>
</feature>
<feature type="binding site" evidence="6">
    <location>
        <begin position="7"/>
        <end position="14"/>
    </location>
    <ligand>
        <name>substrate</name>
    </ligand>
</feature>
<dbReference type="InterPro" id="IPR029033">
    <property type="entry name" value="His_PPase_superfam"/>
</dbReference>